<dbReference type="Pfam" id="PF00106">
    <property type="entry name" value="adh_short"/>
    <property type="match status" value="1"/>
</dbReference>
<evidence type="ECO:0000256" key="1">
    <source>
        <dbReference type="ARBA" id="ARBA00006484"/>
    </source>
</evidence>
<geneLocation type="plasmid" evidence="4">
    <name>unnamed1</name>
</geneLocation>
<reference evidence="4 5" key="1">
    <citation type="submission" date="2018-09" db="EMBL/GenBank/DDBJ databases">
        <title>The complete genome sequence of Neokomagataea tanensis NBRC 106556(T).</title>
        <authorList>
            <person name="Chua K.-O."/>
            <person name="See-Too W.-S."/>
            <person name="Hong K.-W."/>
            <person name="Yin W.-F."/>
            <person name="Chan K.-G."/>
        </authorList>
    </citation>
    <scope>NUCLEOTIDE SEQUENCE [LARGE SCALE GENOMIC DNA]</scope>
    <source>
        <strain evidence="5">AH13 \ NBRC 106556</strain>
        <plasmid evidence="4 5">unnamed1</plasmid>
    </source>
</reference>
<keyword evidence="4" id="KW-0614">Plasmid</keyword>
<evidence type="ECO:0000313" key="5">
    <source>
        <dbReference type="Proteomes" id="UP000317214"/>
    </source>
</evidence>
<accession>A0A4Y6V7P8</accession>
<dbReference type="InterPro" id="IPR036291">
    <property type="entry name" value="NAD(P)-bd_dom_sf"/>
</dbReference>
<dbReference type="EMBL" id="CP032486">
    <property type="protein sequence ID" value="QDH26062.1"/>
    <property type="molecule type" value="Genomic_DNA"/>
</dbReference>
<dbReference type="AlphaFoldDB" id="A0A4Y6V7P8"/>
<proteinExistence type="inferred from homology"/>
<keyword evidence="5" id="KW-1185">Reference proteome</keyword>
<dbReference type="NCBIfam" id="NF006776">
    <property type="entry name" value="PRK09291.1"/>
    <property type="match status" value="1"/>
</dbReference>
<dbReference type="KEGG" id="ntn:D5366_11625"/>
<dbReference type="InterPro" id="IPR002347">
    <property type="entry name" value="SDR_fam"/>
</dbReference>
<evidence type="ECO:0000256" key="3">
    <source>
        <dbReference type="RuleBase" id="RU000363"/>
    </source>
</evidence>
<dbReference type="PANTHER" id="PTHR42901:SF1">
    <property type="entry name" value="ALCOHOL DEHYDROGENASE"/>
    <property type="match status" value="1"/>
</dbReference>
<evidence type="ECO:0000256" key="2">
    <source>
        <dbReference type="ARBA" id="ARBA00023002"/>
    </source>
</evidence>
<dbReference type="PRINTS" id="PR00081">
    <property type="entry name" value="GDHRDH"/>
</dbReference>
<dbReference type="RefSeq" id="WP_141494003.1">
    <property type="nucleotide sequence ID" value="NZ_CP032486.1"/>
</dbReference>
<dbReference type="PROSITE" id="PS00061">
    <property type="entry name" value="ADH_SHORT"/>
    <property type="match status" value="1"/>
</dbReference>
<dbReference type="Gene3D" id="3.40.50.720">
    <property type="entry name" value="NAD(P)-binding Rossmann-like Domain"/>
    <property type="match status" value="1"/>
</dbReference>
<gene>
    <name evidence="4" type="ORF">D5366_11625</name>
</gene>
<dbReference type="GO" id="GO:0016491">
    <property type="term" value="F:oxidoreductase activity"/>
    <property type="evidence" value="ECO:0007669"/>
    <property type="project" value="UniProtKB-KW"/>
</dbReference>
<keyword evidence="2" id="KW-0560">Oxidoreductase</keyword>
<evidence type="ECO:0000313" key="4">
    <source>
        <dbReference type="EMBL" id="QDH26062.1"/>
    </source>
</evidence>
<organism evidence="4 5">
    <name type="scientific">Neokomagataea tanensis</name>
    <dbReference type="NCBI Taxonomy" id="661191"/>
    <lineage>
        <taxon>Bacteria</taxon>
        <taxon>Pseudomonadati</taxon>
        <taxon>Pseudomonadota</taxon>
        <taxon>Alphaproteobacteria</taxon>
        <taxon>Acetobacterales</taxon>
        <taxon>Acetobacteraceae</taxon>
        <taxon>Neokomagataea</taxon>
    </lineage>
</organism>
<dbReference type="SUPFAM" id="SSF51735">
    <property type="entry name" value="NAD(P)-binding Rossmann-fold domains"/>
    <property type="match status" value="1"/>
</dbReference>
<dbReference type="PRINTS" id="PR00080">
    <property type="entry name" value="SDRFAMILY"/>
</dbReference>
<name>A0A4Y6V7P8_9PROT</name>
<dbReference type="Proteomes" id="UP000317214">
    <property type="component" value="Plasmid unnamed1"/>
</dbReference>
<sequence>MTSILITGAGTGFGRMLAFSLARRGHAVHAGVEITSQVGTLRQEAQALGLTLEVSRIDITSARDRARILREEFDILVNNAGVGQGGSLADMPDDVLREQYETNFFATAALTREYLHARKNNGPTRIIFMSSIGGIVTLPFAGAYCGSKHALETLAQSLHQEFAERDVTIATINPGPYQTNFNDLIMEGPRYWRSENDLFDHSTLSFDMPQYKDDQDIETMADITLDPKSRFRNILPRELEQHIREQEQAVWNW</sequence>
<protein>
    <submittedName>
        <fullName evidence="4">SDR family oxidoreductase</fullName>
    </submittedName>
</protein>
<comment type="similarity">
    <text evidence="1 3">Belongs to the short-chain dehydrogenases/reductases (SDR) family.</text>
</comment>
<dbReference type="InterPro" id="IPR020904">
    <property type="entry name" value="Sc_DH/Rdtase_CS"/>
</dbReference>
<dbReference type="OrthoDB" id="8477999at2"/>
<dbReference type="PANTHER" id="PTHR42901">
    <property type="entry name" value="ALCOHOL DEHYDROGENASE"/>
    <property type="match status" value="1"/>
</dbReference>